<evidence type="ECO:0000313" key="4">
    <source>
        <dbReference type="Proteomes" id="UP000291917"/>
    </source>
</evidence>
<feature type="transmembrane region" description="Helical" evidence="1">
    <location>
        <begin position="60"/>
        <end position="83"/>
    </location>
</feature>
<comment type="caution">
    <text evidence="3">The sequence shown here is derived from an EMBL/GenBank/DDBJ whole genome shotgun (WGS) entry which is preliminary data.</text>
</comment>
<evidence type="ECO:0000313" key="3">
    <source>
        <dbReference type="EMBL" id="RYT70337.1"/>
    </source>
</evidence>
<proteinExistence type="predicted"/>
<dbReference type="Proteomes" id="UP000335496">
    <property type="component" value="Unassembled WGS sequence"/>
</dbReference>
<keyword evidence="1" id="KW-0472">Membrane</keyword>
<dbReference type="AlphaFoldDB" id="A0A4Q5GP82"/>
<keyword evidence="1" id="KW-1133">Transmembrane helix</keyword>
<reference evidence="3 4" key="2">
    <citation type="journal article" date="2019" name="Science, e1252229">
        <title>Invertible promoters mediate bacterial phase variation, antibiotic resistance, and host adaptation in the gut.</title>
        <authorList>
            <person name="Jiang X."/>
            <person name="Hall A.B."/>
            <person name="Arthur T.D."/>
            <person name="Plichta D.R."/>
            <person name="Covington C.T."/>
            <person name="Poyet M."/>
            <person name="Crothers J."/>
            <person name="Moses P.L."/>
            <person name="Tolonen A.C."/>
            <person name="Vlamakis H."/>
            <person name="Alm E.J."/>
            <person name="Xavier R.J."/>
        </authorList>
    </citation>
    <scope>NUCLEOTIDE SEQUENCE [LARGE SCALE GENOMIC DNA]</scope>
    <source>
        <strain evidence="4">bj_0095</strain>
        <strain evidence="3">Bj_0095</strain>
    </source>
</reference>
<gene>
    <name evidence="3" type="ORF">EAJ03_15685</name>
    <name evidence="2" type="ORF">F2Z23_15875</name>
</gene>
<evidence type="ECO:0000313" key="2">
    <source>
        <dbReference type="EMBL" id="KAA5270893.1"/>
    </source>
</evidence>
<name>A0A4Q5GP82_9BACE</name>
<organism evidence="3 4">
    <name type="scientific">Bacteroides eggerthii</name>
    <dbReference type="NCBI Taxonomy" id="28111"/>
    <lineage>
        <taxon>Bacteria</taxon>
        <taxon>Pseudomonadati</taxon>
        <taxon>Bacteroidota</taxon>
        <taxon>Bacteroidia</taxon>
        <taxon>Bacteroidales</taxon>
        <taxon>Bacteroidaceae</taxon>
        <taxon>Bacteroides</taxon>
    </lineage>
</organism>
<dbReference type="EMBL" id="VVZX01000026">
    <property type="protein sequence ID" value="KAA5270893.1"/>
    <property type="molecule type" value="Genomic_DNA"/>
</dbReference>
<keyword evidence="1" id="KW-0812">Transmembrane</keyword>
<reference evidence="2 5" key="1">
    <citation type="journal article" date="2019" name="Nat. Med.">
        <title>A library of human gut bacterial isolates paired with longitudinal multiomics data enables mechanistic microbiome research.</title>
        <authorList>
            <person name="Poyet M."/>
            <person name="Groussin M."/>
            <person name="Gibbons S.M."/>
            <person name="Avila-Pacheco J."/>
            <person name="Jiang X."/>
            <person name="Kearney S.M."/>
            <person name="Perrotta A.R."/>
            <person name="Berdy B."/>
            <person name="Zhao S."/>
            <person name="Lieberman T.D."/>
            <person name="Swanson P.K."/>
            <person name="Smith M."/>
            <person name="Roesemann S."/>
            <person name="Alexander J.E."/>
            <person name="Rich S.A."/>
            <person name="Livny J."/>
            <person name="Vlamakis H."/>
            <person name="Clish C."/>
            <person name="Bullock K."/>
            <person name="Deik A."/>
            <person name="Scott J."/>
            <person name="Pierce K.A."/>
            <person name="Xavier R.J."/>
            <person name="Alm E.J."/>
        </authorList>
    </citation>
    <scope>NUCLEOTIDE SEQUENCE [LARGE SCALE GENOMIC DNA]</scope>
    <source>
        <strain evidence="2 5">BIOML-A1</strain>
    </source>
</reference>
<accession>A0A4Q5GP82</accession>
<dbReference type="Proteomes" id="UP000291917">
    <property type="component" value="Unassembled WGS sequence"/>
</dbReference>
<protein>
    <recommendedName>
        <fullName evidence="6">Transmembrane protein</fullName>
    </recommendedName>
</protein>
<evidence type="ECO:0000256" key="1">
    <source>
        <dbReference type="SAM" id="Phobius"/>
    </source>
</evidence>
<keyword evidence="5" id="KW-1185">Reference proteome</keyword>
<sequence>MIKDIANDMRIEEILLHLDLDGINQLFLICFSLKLFTECTWGRRHLDFGMQAMCIRSNSFFCFVWLIGVLIRLVISRLVFFVFEHENIDVYYFRNRKRMIYKLF</sequence>
<evidence type="ECO:0000313" key="5">
    <source>
        <dbReference type="Proteomes" id="UP000335496"/>
    </source>
</evidence>
<evidence type="ECO:0008006" key="6">
    <source>
        <dbReference type="Google" id="ProtNLM"/>
    </source>
</evidence>
<dbReference type="EMBL" id="RCXL01000028">
    <property type="protein sequence ID" value="RYT70337.1"/>
    <property type="molecule type" value="Genomic_DNA"/>
</dbReference>